<dbReference type="EC" id="2.7.1.12" evidence="3 9"/>
<dbReference type="CDD" id="cd02021">
    <property type="entry name" value="GntK"/>
    <property type="match status" value="1"/>
</dbReference>
<reference evidence="11 12" key="1">
    <citation type="journal article" name="Sci. Rep.">
        <title>Genome-scale phylogenetic analyses confirm Olpidium as the closest living zoosporic fungus to the non-flagellated, terrestrial fungi.</title>
        <authorList>
            <person name="Chang Y."/>
            <person name="Rochon D."/>
            <person name="Sekimoto S."/>
            <person name="Wang Y."/>
            <person name="Chovatia M."/>
            <person name="Sandor L."/>
            <person name="Salamov A."/>
            <person name="Grigoriev I.V."/>
            <person name="Stajich J.E."/>
            <person name="Spatafora J.W."/>
        </authorList>
    </citation>
    <scope>NUCLEOTIDE SEQUENCE [LARGE SCALE GENOMIC DNA]</scope>
    <source>
        <strain evidence="11">S191</strain>
    </source>
</reference>
<dbReference type="InterPro" id="IPR006001">
    <property type="entry name" value="Therm_gnt_kin"/>
</dbReference>
<dbReference type="GO" id="GO:0046316">
    <property type="term" value="F:gluconokinase activity"/>
    <property type="evidence" value="ECO:0007669"/>
    <property type="project" value="UniProtKB-EC"/>
</dbReference>
<dbReference type="NCBIfam" id="TIGR01313">
    <property type="entry name" value="therm_gnt_kin"/>
    <property type="match status" value="1"/>
</dbReference>
<accession>A0A8H7ZU00</accession>
<evidence type="ECO:0000256" key="5">
    <source>
        <dbReference type="ARBA" id="ARBA00022741"/>
    </source>
</evidence>
<evidence type="ECO:0000256" key="6">
    <source>
        <dbReference type="ARBA" id="ARBA00022777"/>
    </source>
</evidence>
<dbReference type="Gene3D" id="3.40.50.300">
    <property type="entry name" value="P-loop containing nucleotide triphosphate hydrolases"/>
    <property type="match status" value="1"/>
</dbReference>
<dbReference type="EMBL" id="JAEFCI010006570">
    <property type="protein sequence ID" value="KAG5459598.1"/>
    <property type="molecule type" value="Genomic_DNA"/>
</dbReference>
<proteinExistence type="inferred from homology"/>
<gene>
    <name evidence="11" type="ORF">BJ554DRAFT_8460</name>
</gene>
<evidence type="ECO:0000256" key="10">
    <source>
        <dbReference type="SAM" id="MobiDB-lite"/>
    </source>
</evidence>
<dbReference type="Pfam" id="PF13671">
    <property type="entry name" value="AAA_33"/>
    <property type="match status" value="1"/>
</dbReference>
<evidence type="ECO:0000313" key="12">
    <source>
        <dbReference type="Proteomes" id="UP000673691"/>
    </source>
</evidence>
<dbReference type="PANTHER" id="PTHR43442:SF3">
    <property type="entry name" value="GLUCONOKINASE-RELATED"/>
    <property type="match status" value="1"/>
</dbReference>
<evidence type="ECO:0000256" key="3">
    <source>
        <dbReference type="ARBA" id="ARBA00012054"/>
    </source>
</evidence>
<keyword evidence="6 9" id="KW-0418">Kinase</keyword>
<dbReference type="GO" id="GO:0005737">
    <property type="term" value="C:cytoplasm"/>
    <property type="evidence" value="ECO:0007669"/>
    <property type="project" value="TreeGrafter"/>
</dbReference>
<name>A0A8H7ZU00_9FUNG</name>
<evidence type="ECO:0000256" key="2">
    <source>
        <dbReference type="ARBA" id="ARBA00008420"/>
    </source>
</evidence>
<dbReference type="AlphaFoldDB" id="A0A8H7ZU00"/>
<evidence type="ECO:0000256" key="1">
    <source>
        <dbReference type="ARBA" id="ARBA00004875"/>
    </source>
</evidence>
<evidence type="ECO:0000313" key="11">
    <source>
        <dbReference type="EMBL" id="KAG5459598.1"/>
    </source>
</evidence>
<comment type="similarity">
    <text evidence="2 9">Belongs to the gluconokinase GntK/GntV family.</text>
</comment>
<dbReference type="UniPathway" id="UPA00792"/>
<evidence type="ECO:0000256" key="4">
    <source>
        <dbReference type="ARBA" id="ARBA00022679"/>
    </source>
</evidence>
<keyword evidence="7 9" id="KW-0067">ATP-binding</keyword>
<dbReference type="PANTHER" id="PTHR43442">
    <property type="entry name" value="GLUCONOKINASE-RELATED"/>
    <property type="match status" value="1"/>
</dbReference>
<dbReference type="Proteomes" id="UP000673691">
    <property type="component" value="Unassembled WGS sequence"/>
</dbReference>
<dbReference type="GO" id="GO:0005524">
    <property type="term" value="F:ATP binding"/>
    <property type="evidence" value="ECO:0007669"/>
    <property type="project" value="UniProtKB-KW"/>
</dbReference>
<keyword evidence="4 9" id="KW-0808">Transferase</keyword>
<evidence type="ECO:0000256" key="9">
    <source>
        <dbReference type="RuleBase" id="RU363066"/>
    </source>
</evidence>
<evidence type="ECO:0000256" key="7">
    <source>
        <dbReference type="ARBA" id="ARBA00022840"/>
    </source>
</evidence>
<protein>
    <recommendedName>
        <fullName evidence="3 9">Gluconokinase</fullName>
        <ecNumber evidence="3 9">2.7.1.12</ecNumber>
    </recommendedName>
</protein>
<evidence type="ECO:0000256" key="8">
    <source>
        <dbReference type="ARBA" id="ARBA00048090"/>
    </source>
</evidence>
<dbReference type="SUPFAM" id="SSF52540">
    <property type="entry name" value="P-loop containing nucleoside triphosphate hydrolases"/>
    <property type="match status" value="1"/>
</dbReference>
<organism evidence="11 12">
    <name type="scientific">Olpidium bornovanus</name>
    <dbReference type="NCBI Taxonomy" id="278681"/>
    <lineage>
        <taxon>Eukaryota</taxon>
        <taxon>Fungi</taxon>
        <taxon>Fungi incertae sedis</taxon>
        <taxon>Olpidiomycota</taxon>
        <taxon>Olpidiomycotina</taxon>
        <taxon>Olpidiomycetes</taxon>
        <taxon>Olpidiales</taxon>
        <taxon>Olpidiaceae</taxon>
        <taxon>Olpidium</taxon>
    </lineage>
</organism>
<keyword evidence="12" id="KW-1185">Reference proteome</keyword>
<dbReference type="PROSITE" id="PS51257">
    <property type="entry name" value="PROKAR_LIPOPROTEIN"/>
    <property type="match status" value="1"/>
</dbReference>
<dbReference type="OrthoDB" id="275177at2759"/>
<comment type="pathway">
    <text evidence="1 9">Carbohydrate acid metabolism; D-gluconate degradation.</text>
</comment>
<comment type="catalytic activity">
    <reaction evidence="8 9">
        <text>D-gluconate + ATP = 6-phospho-D-gluconate + ADP + H(+)</text>
        <dbReference type="Rhea" id="RHEA:19433"/>
        <dbReference type="ChEBI" id="CHEBI:15378"/>
        <dbReference type="ChEBI" id="CHEBI:18391"/>
        <dbReference type="ChEBI" id="CHEBI:30616"/>
        <dbReference type="ChEBI" id="CHEBI:58759"/>
        <dbReference type="ChEBI" id="CHEBI:456216"/>
        <dbReference type="EC" id="2.7.1.12"/>
    </reaction>
</comment>
<dbReference type="InterPro" id="IPR027417">
    <property type="entry name" value="P-loop_NTPase"/>
</dbReference>
<keyword evidence="5 9" id="KW-0547">Nucleotide-binding</keyword>
<dbReference type="GO" id="GO:0005975">
    <property type="term" value="P:carbohydrate metabolic process"/>
    <property type="evidence" value="ECO:0007669"/>
    <property type="project" value="InterPro"/>
</dbReference>
<feature type="region of interest" description="Disordered" evidence="10">
    <location>
        <begin position="196"/>
        <end position="235"/>
    </location>
</feature>
<comment type="caution">
    <text evidence="11">The sequence shown here is derived from an EMBL/GenBank/DDBJ whole genome shotgun (WGS) entry which is preliminary data.</text>
</comment>
<sequence length="235" mass="25695">MKPCGRNVIFVMGVTACGKTTVGRCLQELLPDARFLDAGRNSRWASRGRAVPRRADDYHSDDAKTKIRAGTPLTDGDREPWLERVRDAAVRLARETHPRDGSGSNVVVACSALKREYRDRLRALCDGNAVATWFVYLAAPREIIEVRLRQRKGHFADRPTILDSQFADLEPPEVGERAVVVDVATCSAQEAAANARRQLENGKNVDSAGARQPPAAGNSCPNGAPPWAKPRLEAS</sequence>